<organism evidence="2 3">
    <name type="scientific">Lentzea guizhouensis</name>
    <dbReference type="NCBI Taxonomy" id="1586287"/>
    <lineage>
        <taxon>Bacteria</taxon>
        <taxon>Bacillati</taxon>
        <taxon>Actinomycetota</taxon>
        <taxon>Actinomycetes</taxon>
        <taxon>Pseudonocardiales</taxon>
        <taxon>Pseudonocardiaceae</taxon>
        <taxon>Lentzea</taxon>
    </lineage>
</organism>
<reference evidence="2 3" key="1">
    <citation type="submission" date="2016-07" db="EMBL/GenBank/DDBJ databases">
        <title>Complete genome sequence of the Lentzea guizhouensis DHS C013.</title>
        <authorList>
            <person name="Cao C."/>
        </authorList>
    </citation>
    <scope>NUCLEOTIDE SEQUENCE [LARGE SCALE GENOMIC DNA]</scope>
    <source>
        <strain evidence="2 3">DHS C013</strain>
    </source>
</reference>
<protein>
    <recommendedName>
        <fullName evidence="4">UmuC domain-containing protein</fullName>
    </recommendedName>
</protein>
<dbReference type="AlphaFoldDB" id="A0A1B2HIZ2"/>
<evidence type="ECO:0000313" key="3">
    <source>
        <dbReference type="Proteomes" id="UP000093053"/>
    </source>
</evidence>
<evidence type="ECO:0000256" key="1">
    <source>
        <dbReference type="SAM" id="MobiDB-lite"/>
    </source>
</evidence>
<feature type="region of interest" description="Disordered" evidence="1">
    <location>
        <begin position="57"/>
        <end position="78"/>
    </location>
</feature>
<name>A0A1B2HIZ2_9PSEU</name>
<feature type="compositionally biased region" description="Polar residues" evidence="1">
    <location>
        <begin position="59"/>
        <end position="69"/>
    </location>
</feature>
<accession>A0A1B2HIZ2</accession>
<dbReference type="RefSeq" id="WP_065916062.1">
    <property type="nucleotide sequence ID" value="NZ_CP016793.1"/>
</dbReference>
<dbReference type="KEGG" id="led:BBK82_18190"/>
<dbReference type="EMBL" id="CP016793">
    <property type="protein sequence ID" value="ANZ37698.1"/>
    <property type="molecule type" value="Genomic_DNA"/>
</dbReference>
<sequence length="78" mass="8085">MKDSRLLVVWCPDWPVIAACTATGTSPHVPVAVVDGNEVVATSAVARAEGIRWPGSPISFPSGTDTGVTRSRLPVAEA</sequence>
<keyword evidence="3" id="KW-1185">Reference proteome</keyword>
<gene>
    <name evidence="2" type="ORF">BBK82_18190</name>
</gene>
<proteinExistence type="predicted"/>
<dbReference type="Proteomes" id="UP000093053">
    <property type="component" value="Chromosome"/>
</dbReference>
<dbReference type="STRING" id="1586287.BBK82_18190"/>
<dbReference type="OrthoDB" id="5244088at2"/>
<evidence type="ECO:0000313" key="2">
    <source>
        <dbReference type="EMBL" id="ANZ37698.1"/>
    </source>
</evidence>
<evidence type="ECO:0008006" key="4">
    <source>
        <dbReference type="Google" id="ProtNLM"/>
    </source>
</evidence>